<dbReference type="PANTHER" id="PTHR47371:SF3">
    <property type="entry name" value="PHOSPHOGLYCEROL TRANSFERASE I"/>
    <property type="match status" value="1"/>
</dbReference>
<proteinExistence type="inferred from homology"/>
<dbReference type="Proteomes" id="UP000601171">
    <property type="component" value="Unassembled WGS sequence"/>
</dbReference>
<dbReference type="GO" id="GO:0046872">
    <property type="term" value="F:metal ion binding"/>
    <property type="evidence" value="ECO:0007669"/>
    <property type="project" value="UniProtKB-KW"/>
</dbReference>
<dbReference type="PANTHER" id="PTHR47371">
    <property type="entry name" value="LIPOTEICHOIC ACID SYNTHASE"/>
    <property type="match status" value="1"/>
</dbReference>
<comment type="caution">
    <text evidence="13">The sequence shown here is derived from an EMBL/GenBank/DDBJ whole genome shotgun (WGS) entry which is preliminary data.</text>
</comment>
<feature type="binding site" evidence="10">
    <location>
        <position position="252"/>
    </location>
    <ligand>
        <name>Mn(2+)</name>
        <dbReference type="ChEBI" id="CHEBI:29035"/>
    </ligand>
</feature>
<feature type="binding site" evidence="10">
    <location>
        <position position="474"/>
    </location>
    <ligand>
        <name>Mn(2+)</name>
        <dbReference type="ChEBI" id="CHEBI:29035"/>
    </ligand>
</feature>
<dbReference type="EMBL" id="JACRTG010000012">
    <property type="protein sequence ID" value="MBC8587454.1"/>
    <property type="molecule type" value="Genomic_DNA"/>
</dbReference>
<feature type="binding site" evidence="10">
    <location>
        <position position="296"/>
    </location>
    <ligand>
        <name>Mn(2+)</name>
        <dbReference type="ChEBI" id="CHEBI:29035"/>
    </ligand>
</feature>
<evidence type="ECO:0000259" key="12">
    <source>
        <dbReference type="Pfam" id="PF00884"/>
    </source>
</evidence>
<feature type="transmembrane region" description="Helical" evidence="11">
    <location>
        <begin position="25"/>
        <end position="43"/>
    </location>
</feature>
<comment type="similarity">
    <text evidence="3">Belongs to the LTA synthase family.</text>
</comment>
<evidence type="ECO:0000256" key="11">
    <source>
        <dbReference type="SAM" id="Phobius"/>
    </source>
</evidence>
<dbReference type="CDD" id="cd16015">
    <property type="entry name" value="LTA_synthase"/>
    <property type="match status" value="1"/>
</dbReference>
<keyword evidence="6 11" id="KW-1133">Transmembrane helix</keyword>
<name>A0A926EW90_9FIRM</name>
<organism evidence="13 14">
    <name type="scientific">Paratissierella segnis</name>
    <dbReference type="NCBI Taxonomy" id="2763679"/>
    <lineage>
        <taxon>Bacteria</taxon>
        <taxon>Bacillati</taxon>
        <taxon>Bacillota</taxon>
        <taxon>Tissierellia</taxon>
        <taxon>Tissierellales</taxon>
        <taxon>Tissierellaceae</taxon>
        <taxon>Paratissierella</taxon>
    </lineage>
</organism>
<dbReference type="SUPFAM" id="SSF53649">
    <property type="entry name" value="Alkaline phosphatase-like"/>
    <property type="match status" value="1"/>
</dbReference>
<evidence type="ECO:0000256" key="8">
    <source>
        <dbReference type="PIRSR" id="PIRSR005091-1"/>
    </source>
</evidence>
<keyword evidence="5 11" id="KW-0812">Transmembrane</keyword>
<dbReference type="InterPro" id="IPR012160">
    <property type="entry name" value="LtaS-like"/>
</dbReference>
<dbReference type="InterPro" id="IPR050448">
    <property type="entry name" value="OpgB/LTA_synthase_biosynth"/>
</dbReference>
<evidence type="ECO:0000256" key="9">
    <source>
        <dbReference type="PIRSR" id="PIRSR005091-2"/>
    </source>
</evidence>
<evidence type="ECO:0000313" key="13">
    <source>
        <dbReference type="EMBL" id="MBC8587454.1"/>
    </source>
</evidence>
<comment type="pathway">
    <text evidence="2">Cell wall biogenesis; lipoteichoic acid biosynthesis.</text>
</comment>
<reference evidence="13" key="1">
    <citation type="submission" date="2020-08" db="EMBL/GenBank/DDBJ databases">
        <title>Genome public.</title>
        <authorList>
            <person name="Liu C."/>
            <person name="Sun Q."/>
        </authorList>
    </citation>
    <scope>NUCLEOTIDE SEQUENCE</scope>
    <source>
        <strain evidence="13">BX21</strain>
    </source>
</reference>
<evidence type="ECO:0000313" key="14">
    <source>
        <dbReference type="Proteomes" id="UP000601171"/>
    </source>
</evidence>
<comment type="subcellular location">
    <subcellularLocation>
        <location evidence="1">Cell membrane</location>
        <topology evidence="1">Multi-pass membrane protein</topology>
    </subcellularLocation>
</comment>
<evidence type="ECO:0000256" key="5">
    <source>
        <dbReference type="ARBA" id="ARBA00022692"/>
    </source>
</evidence>
<sequence length="630" mass="72572">MIYSLLLTLKFILYTNLIKVEYNRISIIITSSLISALILSLIYRSKSKHKSRNSLIFYSVVSILMLGNATYFAHFNNLLSVKLIPQIPQLKTVGENLKILLDMKKLLLITDIPIIIAYRFFTRSKARAKDPIHPLHRSHSNVNLFNVGARPQGFSISSIINFIRRPIVLGVAVIALFAIFNINGTINTIKTQELFTYHLLDIKNTIIKDEKAEADGILTKADIEDLKSRASLKEGNLTGIGKGKNLIVLQVEAFQNFAVGLTYDGQEITPNINKLIEDKSSIYYNNYHQMLGRGNTSDAEFVSQNSLYPSMEEPTYTQYAHNTYYGLPWLLRDNGYNAWVFHGYKADYWNREEAYVNQGFQRFISEKDFTFDDIIGFGLKDEDFFDQSIHYLKELDKKDENPFYAFMITLSSHTPFLMPEEYQTLKIREEHKDTMLGNYLQAIHYTDKEIGRFIESLKKEGLYDDTVIAIYGDHFAVLSTDENEQPIMSDLLGERYDFDSMMNIPLIIHVPGEDIHEINTTLGSQLDFYPTIANIMGYNNEKGLVFGRDLNNTEENYVFPQTYMLKGSVITDTSVLEISRDGIFEHSRAYDRETRKEIDINQFKALSKKAEEEINKGHYILKHDTLKELK</sequence>
<feature type="domain" description="Sulfatase N-terminal" evidence="12">
    <location>
        <begin position="244"/>
        <end position="538"/>
    </location>
</feature>
<evidence type="ECO:0000256" key="1">
    <source>
        <dbReference type="ARBA" id="ARBA00004651"/>
    </source>
</evidence>
<dbReference type="AlphaFoldDB" id="A0A926EW90"/>
<feature type="transmembrane region" description="Helical" evidence="11">
    <location>
        <begin position="103"/>
        <end position="121"/>
    </location>
</feature>
<feature type="binding site" evidence="9">
    <location>
        <position position="413"/>
    </location>
    <ligand>
        <name>substrate</name>
    </ligand>
</feature>
<keyword evidence="9" id="KW-0464">Manganese</keyword>
<dbReference type="Gene3D" id="3.30.1120.170">
    <property type="match status" value="1"/>
</dbReference>
<accession>A0A926EW90</accession>
<dbReference type="Pfam" id="PF00884">
    <property type="entry name" value="Sulfatase"/>
    <property type="match status" value="1"/>
</dbReference>
<dbReference type="GO" id="GO:0005886">
    <property type="term" value="C:plasma membrane"/>
    <property type="evidence" value="ECO:0007669"/>
    <property type="project" value="UniProtKB-SubCell"/>
</dbReference>
<keyword evidence="4" id="KW-1003">Cell membrane</keyword>
<evidence type="ECO:0000256" key="7">
    <source>
        <dbReference type="ARBA" id="ARBA00023136"/>
    </source>
</evidence>
<feature type="active site" evidence="8">
    <location>
        <position position="296"/>
    </location>
</feature>
<feature type="transmembrane region" description="Helical" evidence="11">
    <location>
        <begin position="167"/>
        <end position="186"/>
    </location>
</feature>
<dbReference type="PIRSF" id="PIRSF005091">
    <property type="entry name" value="Mmb_sulf_HI1246"/>
    <property type="match status" value="1"/>
</dbReference>
<evidence type="ECO:0000256" key="4">
    <source>
        <dbReference type="ARBA" id="ARBA00022475"/>
    </source>
</evidence>
<evidence type="ECO:0000256" key="6">
    <source>
        <dbReference type="ARBA" id="ARBA00022989"/>
    </source>
</evidence>
<evidence type="ECO:0000256" key="3">
    <source>
        <dbReference type="ARBA" id="ARBA00009983"/>
    </source>
</evidence>
<protein>
    <submittedName>
        <fullName evidence="13">LTA synthase family protein</fullName>
    </submittedName>
</protein>
<keyword evidence="7 11" id="KW-0472">Membrane</keyword>
<dbReference type="Gene3D" id="3.40.720.10">
    <property type="entry name" value="Alkaline Phosphatase, subunit A"/>
    <property type="match status" value="1"/>
</dbReference>
<dbReference type="InterPro" id="IPR000917">
    <property type="entry name" value="Sulfatase_N"/>
</dbReference>
<feature type="transmembrane region" description="Helical" evidence="11">
    <location>
        <begin position="55"/>
        <end position="73"/>
    </location>
</feature>
<gene>
    <name evidence="13" type="ORF">H8707_04270</name>
</gene>
<evidence type="ECO:0000256" key="10">
    <source>
        <dbReference type="PIRSR" id="PIRSR005091-3"/>
    </source>
</evidence>
<keyword evidence="14" id="KW-1185">Reference proteome</keyword>
<feature type="binding site" evidence="10">
    <location>
        <position position="473"/>
    </location>
    <ligand>
        <name>Mn(2+)</name>
        <dbReference type="ChEBI" id="CHEBI:29035"/>
    </ligand>
</feature>
<keyword evidence="9" id="KW-0479">Metal-binding</keyword>
<dbReference type="InterPro" id="IPR017850">
    <property type="entry name" value="Alkaline_phosphatase_core_sf"/>
</dbReference>
<evidence type="ECO:0000256" key="2">
    <source>
        <dbReference type="ARBA" id="ARBA00004936"/>
    </source>
</evidence>